<comment type="caution">
    <text evidence="2">The sequence shown here is derived from an EMBL/GenBank/DDBJ whole genome shotgun (WGS) entry which is preliminary data.</text>
</comment>
<feature type="compositionally biased region" description="Polar residues" evidence="1">
    <location>
        <begin position="93"/>
        <end position="106"/>
    </location>
</feature>
<evidence type="ECO:0000313" key="2">
    <source>
        <dbReference type="EMBL" id="KAF7776461.1"/>
    </source>
</evidence>
<name>A0A8H7KHP8_AGABI</name>
<protein>
    <submittedName>
        <fullName evidence="2">Uncharacterized protein</fullName>
    </submittedName>
</protein>
<dbReference type="AlphaFoldDB" id="A0A8H7KHP8"/>
<organism evidence="2 3">
    <name type="scientific">Agaricus bisporus var. burnettii</name>
    <dbReference type="NCBI Taxonomy" id="192524"/>
    <lineage>
        <taxon>Eukaryota</taxon>
        <taxon>Fungi</taxon>
        <taxon>Dikarya</taxon>
        <taxon>Basidiomycota</taxon>
        <taxon>Agaricomycotina</taxon>
        <taxon>Agaricomycetes</taxon>
        <taxon>Agaricomycetidae</taxon>
        <taxon>Agaricales</taxon>
        <taxon>Agaricineae</taxon>
        <taxon>Agaricaceae</taxon>
        <taxon>Agaricus</taxon>
    </lineage>
</organism>
<proteinExistence type="predicted"/>
<dbReference type="EMBL" id="JABXXO010000006">
    <property type="protein sequence ID" value="KAF7776461.1"/>
    <property type="molecule type" value="Genomic_DNA"/>
</dbReference>
<feature type="region of interest" description="Disordered" evidence="1">
    <location>
        <begin position="82"/>
        <end position="123"/>
    </location>
</feature>
<dbReference type="OMA" id="SNHIGQE"/>
<dbReference type="Proteomes" id="UP000629468">
    <property type="component" value="Unassembled WGS sequence"/>
</dbReference>
<reference evidence="2 3" key="1">
    <citation type="journal article" name="Sci. Rep.">
        <title>Telomere-to-telomere assembled and centromere annotated genomes of the two main subspecies of the button mushroom Agaricus bisporus reveal especially polymorphic chromosome ends.</title>
        <authorList>
            <person name="Sonnenberg A.S.M."/>
            <person name="Sedaghat-Telgerd N."/>
            <person name="Lavrijssen B."/>
            <person name="Ohm R.A."/>
            <person name="Hendrickx P.M."/>
            <person name="Scholtmeijer K."/>
            <person name="Baars J.J.P."/>
            <person name="van Peer A."/>
        </authorList>
    </citation>
    <scope>NUCLEOTIDE SEQUENCE [LARGE SCALE GENOMIC DNA]</scope>
    <source>
        <strain evidence="2 3">H119_p4</strain>
    </source>
</reference>
<evidence type="ECO:0000256" key="1">
    <source>
        <dbReference type="SAM" id="MobiDB-lite"/>
    </source>
</evidence>
<feature type="region of interest" description="Disordered" evidence="1">
    <location>
        <begin position="37"/>
        <end position="64"/>
    </location>
</feature>
<sequence>MSLSVDDLVSSLNASHIGQEAIDIAALQAQLAQALFGQPPPRHSSQTCTTPTARTPSASMSFSRTRDDYMDEDERMVEELLVPASPSAPPSATYQYSNAYQSSDPPASTHHVHPSDTSMSSSSSVFASTDPFYLAAMQQQQQQQQSTSFFAQGARVSQNSPFFARQSAQHRDNHHPLTLDTHSIFASAAY</sequence>
<gene>
    <name evidence="2" type="ORF">Agabi119p4_4854</name>
</gene>
<feature type="compositionally biased region" description="Polar residues" evidence="1">
    <location>
        <begin position="43"/>
        <end position="63"/>
    </location>
</feature>
<evidence type="ECO:0000313" key="3">
    <source>
        <dbReference type="Proteomes" id="UP000629468"/>
    </source>
</evidence>
<accession>A0A8H7KHP8</accession>